<accession>A0ACC2RF08</accession>
<evidence type="ECO:0000313" key="2">
    <source>
        <dbReference type="Proteomes" id="UP001165960"/>
    </source>
</evidence>
<name>A0ACC2RF08_9FUNG</name>
<evidence type="ECO:0000313" key="1">
    <source>
        <dbReference type="EMBL" id="KAJ9048649.1"/>
    </source>
</evidence>
<dbReference type="Proteomes" id="UP001165960">
    <property type="component" value="Unassembled WGS sequence"/>
</dbReference>
<dbReference type="EMBL" id="QTSX02007349">
    <property type="protein sequence ID" value="KAJ9048649.1"/>
    <property type="molecule type" value="Genomic_DNA"/>
</dbReference>
<gene>
    <name evidence="1" type="ORF">DSO57_1032783</name>
</gene>
<comment type="caution">
    <text evidence="1">The sequence shown here is derived from an EMBL/GenBank/DDBJ whole genome shotgun (WGS) entry which is preliminary data.</text>
</comment>
<keyword evidence="2" id="KW-1185">Reference proteome</keyword>
<reference evidence="1" key="1">
    <citation type="submission" date="2022-04" db="EMBL/GenBank/DDBJ databases">
        <title>Genome of the entomopathogenic fungus Entomophthora muscae.</title>
        <authorList>
            <person name="Elya C."/>
            <person name="Lovett B.R."/>
            <person name="Lee E."/>
            <person name="Macias A.M."/>
            <person name="Hajek A.E."/>
            <person name="De Bivort B.L."/>
            <person name="Kasson M.T."/>
            <person name="De Fine Licht H.H."/>
            <person name="Stajich J.E."/>
        </authorList>
    </citation>
    <scope>NUCLEOTIDE SEQUENCE</scope>
    <source>
        <strain evidence="1">Berkeley</strain>
    </source>
</reference>
<protein>
    <submittedName>
        <fullName evidence="1">Uncharacterized protein</fullName>
    </submittedName>
</protein>
<organism evidence="1 2">
    <name type="scientific">Entomophthora muscae</name>
    <dbReference type="NCBI Taxonomy" id="34485"/>
    <lineage>
        <taxon>Eukaryota</taxon>
        <taxon>Fungi</taxon>
        <taxon>Fungi incertae sedis</taxon>
        <taxon>Zoopagomycota</taxon>
        <taxon>Entomophthoromycotina</taxon>
        <taxon>Entomophthoromycetes</taxon>
        <taxon>Entomophthorales</taxon>
        <taxon>Entomophthoraceae</taxon>
        <taxon>Entomophthora</taxon>
    </lineage>
</organism>
<sequence length="330" mass="37257">MVELYGGFKDFEKKIPYTRDTLQLVYSTSKNMEAVAVARLVEQGYLKYEDKIASIWPDFGAKNKEDVTVEDLLRHEGGVAYFSDPQATFKHLIDDEKRYKLLIDQPHLWEGKKVRCYHAMTQGWYLNEIVRRVHPQKRTLGEIYSKEINPLRMLSFTLDYQKRTCLAGQPGSPLSKSSRIRNGENDFENGEVIHRSENPSFNGFTNALLPAKVTSCLANKGRIEDSVLISEAGLTNAISDCIEEFDTCLFTKTCFSRGGFGVFTFPALGDVKFYGWPGMGGSFTLFNPEYNFAIAYVMNGAELSILTEGRAEGLIVAAFKAHMKLPCDKQ</sequence>
<proteinExistence type="predicted"/>